<sequence length="248" mass="26322">MRTTEESEGGARPPDFPQATPACEAAFSPKRILVACGESSNDGGRGPRWAVAHTPRGVEEKQQQGRRGPGFGGIEPVFGVGPFTGRPCGRAVYRRSVAKSSNNGGRAPGLGGIGSVRGGEPQHQRRRGVRLRLPRSECAAVRGGRRGGDSRWRPGGARQATAAHGARGFQPPRCEALHKRAGQRFGHSTSSLRTSHIVRTRREGQPRQHPHDVWVDTPPPAGPAPHAKSDTKVQSGRVKAAPADCSSA</sequence>
<feature type="compositionally biased region" description="Basic residues" evidence="1">
    <location>
        <begin position="124"/>
        <end position="133"/>
    </location>
</feature>
<accession>A0A2P8CVG2</accession>
<gene>
    <name evidence="2" type="ORF">CLV63_12835</name>
</gene>
<feature type="compositionally biased region" description="Gly residues" evidence="1">
    <location>
        <begin position="106"/>
        <end position="117"/>
    </location>
</feature>
<proteinExistence type="predicted"/>
<evidence type="ECO:0000256" key="1">
    <source>
        <dbReference type="SAM" id="MobiDB-lite"/>
    </source>
</evidence>
<dbReference type="Proteomes" id="UP000240542">
    <property type="component" value="Unassembled WGS sequence"/>
</dbReference>
<feature type="region of interest" description="Disordered" evidence="1">
    <location>
        <begin position="98"/>
        <end position="248"/>
    </location>
</feature>
<reference evidence="2 3" key="1">
    <citation type="submission" date="2018-03" db="EMBL/GenBank/DDBJ databases">
        <title>Genomic Encyclopedia of Archaeal and Bacterial Type Strains, Phase II (KMG-II): from individual species to whole genera.</title>
        <authorList>
            <person name="Goeker M."/>
        </authorList>
    </citation>
    <scope>NUCLEOTIDE SEQUENCE [LARGE SCALE GENOMIC DNA]</scope>
    <source>
        <strain evidence="2 3">DSM 45312</strain>
    </source>
</reference>
<dbReference type="AlphaFoldDB" id="A0A2P8CVG2"/>
<evidence type="ECO:0000313" key="2">
    <source>
        <dbReference type="EMBL" id="PSK88947.1"/>
    </source>
</evidence>
<name>A0A2P8CVG2_9ACTN</name>
<protein>
    <submittedName>
        <fullName evidence="2">Uncharacterized protein</fullName>
    </submittedName>
</protein>
<feature type="region of interest" description="Disordered" evidence="1">
    <location>
        <begin position="36"/>
        <end position="80"/>
    </location>
</feature>
<evidence type="ECO:0000313" key="3">
    <source>
        <dbReference type="Proteomes" id="UP000240542"/>
    </source>
</evidence>
<organism evidence="2 3">
    <name type="scientific">Murinocardiopsis flavida</name>
    <dbReference type="NCBI Taxonomy" id="645275"/>
    <lineage>
        <taxon>Bacteria</taxon>
        <taxon>Bacillati</taxon>
        <taxon>Actinomycetota</taxon>
        <taxon>Actinomycetes</taxon>
        <taxon>Streptosporangiales</taxon>
        <taxon>Nocardiopsidaceae</taxon>
        <taxon>Murinocardiopsis</taxon>
    </lineage>
</organism>
<feature type="region of interest" description="Disordered" evidence="1">
    <location>
        <begin position="1"/>
        <end position="21"/>
    </location>
</feature>
<keyword evidence="3" id="KW-1185">Reference proteome</keyword>
<comment type="caution">
    <text evidence="2">The sequence shown here is derived from an EMBL/GenBank/DDBJ whole genome shotgun (WGS) entry which is preliminary data.</text>
</comment>
<dbReference type="EMBL" id="PYGA01000028">
    <property type="protein sequence ID" value="PSK88947.1"/>
    <property type="molecule type" value="Genomic_DNA"/>
</dbReference>
<feature type="compositionally biased region" description="Basic and acidic residues" evidence="1">
    <location>
        <begin position="200"/>
        <end position="214"/>
    </location>
</feature>